<evidence type="ECO:0000256" key="7">
    <source>
        <dbReference type="SAM" id="Phobius"/>
    </source>
</evidence>
<dbReference type="PANTHER" id="PTHR43289:SF6">
    <property type="entry name" value="SERINE_THREONINE-PROTEIN KINASE NEKL-3"/>
    <property type="match status" value="1"/>
</dbReference>
<dbReference type="SUPFAM" id="SSF48452">
    <property type="entry name" value="TPR-like"/>
    <property type="match status" value="1"/>
</dbReference>
<comment type="caution">
    <text evidence="9">The sequence shown here is derived from an EMBL/GenBank/DDBJ whole genome shotgun (WGS) entry which is preliminary data.</text>
</comment>
<feature type="transmembrane region" description="Helical" evidence="7">
    <location>
        <begin position="356"/>
        <end position="373"/>
    </location>
</feature>
<dbReference type="InterPro" id="IPR011009">
    <property type="entry name" value="Kinase-like_dom_sf"/>
</dbReference>
<dbReference type="PATRIC" id="fig|28229.3.peg.1641"/>
<dbReference type="GO" id="GO:0004674">
    <property type="term" value="F:protein serine/threonine kinase activity"/>
    <property type="evidence" value="ECO:0007669"/>
    <property type="project" value="UniProtKB-KW"/>
</dbReference>
<gene>
    <name evidence="9" type="ORF">GAB14E_2028</name>
</gene>
<keyword evidence="2 5" id="KW-0547">Nucleotide-binding</keyword>
<dbReference type="Gene3D" id="3.30.200.20">
    <property type="entry name" value="Phosphorylase Kinase, domain 1"/>
    <property type="match status" value="1"/>
</dbReference>
<dbReference type="PROSITE" id="PS00107">
    <property type="entry name" value="PROTEIN_KINASE_ATP"/>
    <property type="match status" value="1"/>
</dbReference>
<dbReference type="CDD" id="cd14014">
    <property type="entry name" value="STKc_PknB_like"/>
    <property type="match status" value="1"/>
</dbReference>
<dbReference type="AlphaFoldDB" id="A0A099KVL9"/>
<keyword evidence="3 9" id="KW-0418">Kinase</keyword>
<reference evidence="9 10" key="1">
    <citation type="submission" date="2014-08" db="EMBL/GenBank/DDBJ databases">
        <title>Genomic and Phenotypic Diversity of Colwellia psychrerythraea strains from Disparate Marine Basins.</title>
        <authorList>
            <person name="Techtmann S.M."/>
            <person name="Stelling S.C."/>
            <person name="Utturkar S.M."/>
            <person name="Alshibli N."/>
            <person name="Harris A."/>
            <person name="Brown S.D."/>
            <person name="Hazen T.C."/>
        </authorList>
    </citation>
    <scope>NUCLEOTIDE SEQUENCE [LARGE SCALE GENOMIC DNA]</scope>
    <source>
        <strain evidence="9 10">GAB14E</strain>
    </source>
</reference>
<keyword evidence="4 5" id="KW-0067">ATP-binding</keyword>
<evidence type="ECO:0000256" key="4">
    <source>
        <dbReference type="ARBA" id="ARBA00022840"/>
    </source>
</evidence>
<keyword evidence="1" id="KW-0808">Transferase</keyword>
<keyword evidence="7" id="KW-0472">Membrane</keyword>
<evidence type="ECO:0000313" key="10">
    <source>
        <dbReference type="Proteomes" id="UP000029868"/>
    </source>
</evidence>
<feature type="domain" description="Protein kinase" evidence="8">
    <location>
        <begin position="87"/>
        <end position="349"/>
    </location>
</feature>
<evidence type="ECO:0000256" key="2">
    <source>
        <dbReference type="ARBA" id="ARBA00022741"/>
    </source>
</evidence>
<protein>
    <submittedName>
        <fullName evidence="9">Serine/threonine protein kinase</fullName>
    </submittedName>
</protein>
<evidence type="ECO:0000256" key="1">
    <source>
        <dbReference type="ARBA" id="ARBA00022679"/>
    </source>
</evidence>
<evidence type="ECO:0000256" key="3">
    <source>
        <dbReference type="ARBA" id="ARBA00022777"/>
    </source>
</evidence>
<feature type="coiled-coil region" evidence="6">
    <location>
        <begin position="524"/>
        <end position="551"/>
    </location>
</feature>
<evidence type="ECO:0000256" key="6">
    <source>
        <dbReference type="SAM" id="Coils"/>
    </source>
</evidence>
<dbReference type="SUPFAM" id="SSF56112">
    <property type="entry name" value="Protein kinase-like (PK-like)"/>
    <property type="match status" value="1"/>
</dbReference>
<keyword evidence="7" id="KW-0812">Transmembrane</keyword>
<keyword evidence="9" id="KW-0723">Serine/threonine-protein kinase</keyword>
<evidence type="ECO:0000256" key="5">
    <source>
        <dbReference type="PROSITE-ProRule" id="PRU10141"/>
    </source>
</evidence>
<evidence type="ECO:0000313" key="9">
    <source>
        <dbReference type="EMBL" id="KGJ94794.1"/>
    </source>
</evidence>
<accession>A0A099KVL9</accession>
<dbReference type="Gene3D" id="1.10.510.10">
    <property type="entry name" value="Transferase(Phosphotransferase) domain 1"/>
    <property type="match status" value="1"/>
</dbReference>
<sequence>MSESQNKDNKNEAALTVFKPRTPKKANVEPAVVTDQRTVIKVKAPQHELTRIRQSIRVQDNSIGFAAAKLEADDALQQQKIVLNNRFVLESTLGAGGMGTVYKAQDLRKVEASDIKTAVAVKVLNDEFKNHPDAFVSLQREASRSHILSHPNIVTVHDFDRDGDVIFMTMELLSGRPLDSLLRDYSGTGMSLDKAIPIIEDYCSALSFAHQKHFIHSDLKPGNIFVTDEGTKVLDFGIARISNVAAVKDHFDAGDLGALTPAYASLEMLNGGDPHPSDDVYAAALIAYELFSGKHPFNRLPANEVRDKKLKPKRIKELNKRQWQALEAALVVDRDKRTQSIEDFWNAFANKKRLPIYRVISAILLIVTVWFVYNTFIAQSEMSKLADSTFIKASDCLANKKANCAMEGAKAVLKLTPDYPEAQLLLQQAKALKLAQTLTELFNDVHQCIYNNNDTVCAEKALYSMQNLASNADQTLNAEDELSNFKERTAIANALKNAEQCLQEKSYLCVLENTNTILDLRPDHIQATSLSQQANQQISQLEKKRIVTQQQYDNLIIKANNCFNNKDYACAKKSADSALVLNSTDEVRAIQRDAEMALIEVKRNLLEKKRNRARADNMVVQARQCLAKKQYDCAIAKSESALNLVPKYPSALNTLKQATEERQKLKTSFSLQ</sequence>
<keyword evidence="6" id="KW-0175">Coiled coil</keyword>
<keyword evidence="7" id="KW-1133">Transmembrane helix</keyword>
<dbReference type="PROSITE" id="PS00108">
    <property type="entry name" value="PROTEIN_KINASE_ST"/>
    <property type="match status" value="1"/>
</dbReference>
<dbReference type="InterPro" id="IPR017441">
    <property type="entry name" value="Protein_kinase_ATP_BS"/>
</dbReference>
<dbReference type="EMBL" id="JQEC01000016">
    <property type="protein sequence ID" value="KGJ94794.1"/>
    <property type="molecule type" value="Genomic_DNA"/>
</dbReference>
<dbReference type="InterPro" id="IPR011990">
    <property type="entry name" value="TPR-like_helical_dom_sf"/>
</dbReference>
<dbReference type="SMART" id="SM00220">
    <property type="entry name" value="S_TKc"/>
    <property type="match status" value="1"/>
</dbReference>
<dbReference type="Proteomes" id="UP000029868">
    <property type="component" value="Unassembled WGS sequence"/>
</dbReference>
<dbReference type="RefSeq" id="WP_052093587.1">
    <property type="nucleotide sequence ID" value="NZ_JQEC01000016.1"/>
</dbReference>
<evidence type="ECO:0000259" key="8">
    <source>
        <dbReference type="PROSITE" id="PS50011"/>
    </source>
</evidence>
<dbReference type="GO" id="GO:0005524">
    <property type="term" value="F:ATP binding"/>
    <property type="evidence" value="ECO:0007669"/>
    <property type="project" value="UniProtKB-UniRule"/>
</dbReference>
<dbReference type="PROSITE" id="PS50011">
    <property type="entry name" value="PROTEIN_KINASE_DOM"/>
    <property type="match status" value="1"/>
</dbReference>
<dbReference type="Pfam" id="PF00069">
    <property type="entry name" value="Pkinase"/>
    <property type="match status" value="1"/>
</dbReference>
<dbReference type="PANTHER" id="PTHR43289">
    <property type="entry name" value="MITOGEN-ACTIVATED PROTEIN KINASE KINASE KINASE 20-RELATED"/>
    <property type="match status" value="1"/>
</dbReference>
<name>A0A099KVL9_COLPS</name>
<dbReference type="InterPro" id="IPR000719">
    <property type="entry name" value="Prot_kinase_dom"/>
</dbReference>
<proteinExistence type="predicted"/>
<dbReference type="InterPro" id="IPR008271">
    <property type="entry name" value="Ser/Thr_kinase_AS"/>
</dbReference>
<organism evidence="9 10">
    <name type="scientific">Colwellia psychrerythraea</name>
    <name type="common">Vibrio psychroerythus</name>
    <dbReference type="NCBI Taxonomy" id="28229"/>
    <lineage>
        <taxon>Bacteria</taxon>
        <taxon>Pseudomonadati</taxon>
        <taxon>Pseudomonadota</taxon>
        <taxon>Gammaproteobacteria</taxon>
        <taxon>Alteromonadales</taxon>
        <taxon>Colwelliaceae</taxon>
        <taxon>Colwellia</taxon>
    </lineage>
</organism>
<feature type="binding site" evidence="5">
    <location>
        <position position="122"/>
    </location>
    <ligand>
        <name>ATP</name>
        <dbReference type="ChEBI" id="CHEBI:30616"/>
    </ligand>
</feature>